<dbReference type="RefSeq" id="WP_167463296.1">
    <property type="nucleotide sequence ID" value="NZ_CP046171.1"/>
</dbReference>
<evidence type="ECO:0000313" key="6">
    <source>
        <dbReference type="Proteomes" id="UP000501705"/>
    </source>
</evidence>
<dbReference type="AlphaFoldDB" id="A0A6G9XTE9"/>
<evidence type="ECO:0000256" key="2">
    <source>
        <dbReference type="ARBA" id="ARBA00023125"/>
    </source>
</evidence>
<dbReference type="Pfam" id="PF12833">
    <property type="entry name" value="HTH_18"/>
    <property type="match status" value="1"/>
</dbReference>
<evidence type="ECO:0000259" key="4">
    <source>
        <dbReference type="PROSITE" id="PS01124"/>
    </source>
</evidence>
<dbReference type="SMART" id="SM00342">
    <property type="entry name" value="HTH_ARAC"/>
    <property type="match status" value="1"/>
</dbReference>
<dbReference type="PROSITE" id="PS01124">
    <property type="entry name" value="HTH_ARAC_FAMILY_2"/>
    <property type="match status" value="1"/>
</dbReference>
<name>A0A6G9XTE9_NOCBR</name>
<reference evidence="5 6" key="1">
    <citation type="journal article" date="2019" name="ACS Chem. Biol.">
        <title>Identification and Mobilization of a Cryptic Antibiotic Biosynthesis Gene Locus from a Human-Pathogenic Nocardia Isolate.</title>
        <authorList>
            <person name="Herisse M."/>
            <person name="Ishida K."/>
            <person name="Porter J.L."/>
            <person name="Howden B."/>
            <person name="Hertweck C."/>
            <person name="Stinear T.P."/>
            <person name="Pidot S.J."/>
        </authorList>
    </citation>
    <scope>NUCLEOTIDE SEQUENCE [LARGE SCALE GENOMIC DNA]</scope>
    <source>
        <strain evidence="5 6">AUSMDU00024985</strain>
    </source>
</reference>
<dbReference type="InterPro" id="IPR018060">
    <property type="entry name" value="HTH_AraC"/>
</dbReference>
<dbReference type="InterPro" id="IPR050204">
    <property type="entry name" value="AraC_XylS_family_regulators"/>
</dbReference>
<dbReference type="EMBL" id="CP046171">
    <property type="protein sequence ID" value="QIS04178.1"/>
    <property type="molecule type" value="Genomic_DNA"/>
</dbReference>
<protein>
    <submittedName>
        <fullName evidence="5">Helix-turn-helix domain-containing protein</fullName>
    </submittedName>
</protein>
<keyword evidence="3" id="KW-0804">Transcription</keyword>
<keyword evidence="2" id="KW-0238">DNA-binding</keyword>
<accession>A0A6G9XTE9</accession>
<dbReference type="Proteomes" id="UP000501705">
    <property type="component" value="Chromosome"/>
</dbReference>
<feature type="domain" description="HTH araC/xylS-type" evidence="4">
    <location>
        <begin position="163"/>
        <end position="262"/>
    </location>
</feature>
<dbReference type="Gene3D" id="1.10.10.60">
    <property type="entry name" value="Homeodomain-like"/>
    <property type="match status" value="1"/>
</dbReference>
<dbReference type="GO" id="GO:0003700">
    <property type="term" value="F:DNA-binding transcription factor activity"/>
    <property type="evidence" value="ECO:0007669"/>
    <property type="project" value="InterPro"/>
</dbReference>
<keyword evidence="1" id="KW-0805">Transcription regulation</keyword>
<evidence type="ECO:0000256" key="3">
    <source>
        <dbReference type="ARBA" id="ARBA00023163"/>
    </source>
</evidence>
<gene>
    <name evidence="5" type="ORF">F5X71_19230</name>
</gene>
<organism evidence="5 6">
    <name type="scientific">Nocardia brasiliensis</name>
    <dbReference type="NCBI Taxonomy" id="37326"/>
    <lineage>
        <taxon>Bacteria</taxon>
        <taxon>Bacillati</taxon>
        <taxon>Actinomycetota</taxon>
        <taxon>Actinomycetes</taxon>
        <taxon>Mycobacteriales</taxon>
        <taxon>Nocardiaceae</taxon>
        <taxon>Nocardia</taxon>
    </lineage>
</organism>
<evidence type="ECO:0000313" key="5">
    <source>
        <dbReference type="EMBL" id="QIS04178.1"/>
    </source>
</evidence>
<evidence type="ECO:0000256" key="1">
    <source>
        <dbReference type="ARBA" id="ARBA00023015"/>
    </source>
</evidence>
<proteinExistence type="predicted"/>
<sequence>MSVAHLDRGPEPKWDVASSAAPRGAALIGYRDLDGAGLDLRVAGTTAITVLVGFGTREVHVEDATGQRALGGFVAGLALDPMRLRSARAECVEIRLPPARAYSLLGASPAELGQGAVALDDLWGRRAEDLRARLASARDWDERFTVTKAFLAQQDRASHRVDPEVLACWQRILAAHGQVRIGALAASLGWSHKRLCTRFESQIGLTPKRAAMLARFRYAVDGLLAGRAAADVAVDSGYSDQAHLCRDVSIFADDTPGRLKTRYLPAIARHRYQAWGKFFQYRTAPLDR</sequence>
<dbReference type="PANTHER" id="PTHR46796:SF15">
    <property type="entry name" value="BLL1074 PROTEIN"/>
    <property type="match status" value="1"/>
</dbReference>
<dbReference type="PANTHER" id="PTHR46796">
    <property type="entry name" value="HTH-TYPE TRANSCRIPTIONAL ACTIVATOR RHAS-RELATED"/>
    <property type="match status" value="1"/>
</dbReference>
<dbReference type="GO" id="GO:0043565">
    <property type="term" value="F:sequence-specific DNA binding"/>
    <property type="evidence" value="ECO:0007669"/>
    <property type="project" value="InterPro"/>
</dbReference>